<feature type="compositionally biased region" description="Basic and acidic residues" evidence="1">
    <location>
        <begin position="1"/>
        <end position="16"/>
    </location>
</feature>
<feature type="region of interest" description="Disordered" evidence="1">
    <location>
        <begin position="1"/>
        <end position="64"/>
    </location>
</feature>
<dbReference type="AlphaFoldDB" id="A0A4Q4Z002"/>
<evidence type="ECO:0000256" key="1">
    <source>
        <dbReference type="SAM" id="MobiDB-lite"/>
    </source>
</evidence>
<evidence type="ECO:0000313" key="2">
    <source>
        <dbReference type="EMBL" id="RYP80847.1"/>
    </source>
</evidence>
<reference evidence="2 3" key="1">
    <citation type="submission" date="2019-01" db="EMBL/GenBank/DDBJ databases">
        <title>Nocardioides guangzhouensis sp. nov., an actinobacterium isolated from soil.</title>
        <authorList>
            <person name="Fu Y."/>
            <person name="Cai Y."/>
            <person name="Lin Z."/>
            <person name="Chen P."/>
        </authorList>
    </citation>
    <scope>NUCLEOTIDE SEQUENCE [LARGE SCALE GENOMIC DNA]</scope>
    <source>
        <strain evidence="2 3">130</strain>
    </source>
</reference>
<feature type="compositionally biased region" description="Basic residues" evidence="1">
    <location>
        <begin position="17"/>
        <end position="58"/>
    </location>
</feature>
<accession>A0A4Q4Z002</accession>
<comment type="caution">
    <text evidence="2">The sequence shown here is derived from an EMBL/GenBank/DDBJ whole genome shotgun (WGS) entry which is preliminary data.</text>
</comment>
<proteinExistence type="predicted"/>
<sequence>MGDELQRSAGQRDRGARPRGRQRLARRRPRHLGAGHAQRRGRGRSGPRRHHLRRRGRGGRQDRA</sequence>
<name>A0A4Q4Z002_9ACTN</name>
<gene>
    <name evidence="2" type="ORF">EKO23_24310</name>
</gene>
<dbReference type="EMBL" id="SDKM01000087">
    <property type="protein sequence ID" value="RYP80847.1"/>
    <property type="molecule type" value="Genomic_DNA"/>
</dbReference>
<dbReference type="Proteomes" id="UP000295198">
    <property type="component" value="Unassembled WGS sequence"/>
</dbReference>
<protein>
    <submittedName>
        <fullName evidence="2">Uncharacterized protein</fullName>
    </submittedName>
</protein>
<evidence type="ECO:0000313" key="3">
    <source>
        <dbReference type="Proteomes" id="UP000295198"/>
    </source>
</evidence>
<organism evidence="2 3">
    <name type="scientific">Nocardioides guangzhouensis</name>
    <dbReference type="NCBI Taxonomy" id="2497878"/>
    <lineage>
        <taxon>Bacteria</taxon>
        <taxon>Bacillati</taxon>
        <taxon>Actinomycetota</taxon>
        <taxon>Actinomycetes</taxon>
        <taxon>Propionibacteriales</taxon>
        <taxon>Nocardioidaceae</taxon>
        <taxon>Nocardioides</taxon>
    </lineage>
</organism>
<keyword evidence="3" id="KW-1185">Reference proteome</keyword>